<sequence>MSRVVNWFDVKNIRINYTQIPIAATAGLKAAKNNTRPKMLLNIQNNHNGIKNNVALLSKTQNRTLYQTSLPFDNTERSMTEMTSRMNNKTAHINYDQLVDIHINIKRAGSSFSYYFKKQYEVWHTEDPKALLDRLLRPLPLDKAKSLTIKPSDYEKISPQTMMKLVAMRWTLVPKEEKIVGFSRVAHLILILCSQKYDSLRQKIGAYRKSLPRFMKTKELKIGTGPKQFKTLVKDCQL</sequence>
<dbReference type="EMBL" id="SPRC01000022">
    <property type="protein sequence ID" value="TIB79685.1"/>
    <property type="molecule type" value="Genomic_DNA"/>
</dbReference>
<accession>A0A4T0M9R0</accession>
<organism evidence="1 2">
    <name type="scientific">Wallemia mellicola</name>
    <dbReference type="NCBI Taxonomy" id="1708541"/>
    <lineage>
        <taxon>Eukaryota</taxon>
        <taxon>Fungi</taxon>
        <taxon>Dikarya</taxon>
        <taxon>Basidiomycota</taxon>
        <taxon>Wallemiomycotina</taxon>
        <taxon>Wallemiomycetes</taxon>
        <taxon>Wallemiales</taxon>
        <taxon>Wallemiaceae</taxon>
        <taxon>Wallemia</taxon>
    </lineage>
</organism>
<evidence type="ECO:0000313" key="2">
    <source>
        <dbReference type="Proteomes" id="UP000310685"/>
    </source>
</evidence>
<protein>
    <submittedName>
        <fullName evidence="1">Uncharacterized protein</fullName>
    </submittedName>
</protein>
<dbReference type="AlphaFoldDB" id="A0A4T0M9R0"/>
<name>A0A4T0M9R0_9BASI</name>
<evidence type="ECO:0000313" key="1">
    <source>
        <dbReference type="EMBL" id="TIB79685.1"/>
    </source>
</evidence>
<reference evidence="1 2" key="1">
    <citation type="submission" date="2019-03" db="EMBL/GenBank/DDBJ databases">
        <title>Sequencing 25 genomes of Wallemia mellicola.</title>
        <authorList>
            <person name="Gostincar C."/>
        </authorList>
    </citation>
    <scope>NUCLEOTIDE SEQUENCE [LARGE SCALE GENOMIC DNA]</scope>
    <source>
        <strain evidence="1 2">EXF-6152</strain>
    </source>
</reference>
<proteinExistence type="predicted"/>
<dbReference type="Proteomes" id="UP000310685">
    <property type="component" value="Unassembled WGS sequence"/>
</dbReference>
<gene>
    <name evidence="1" type="ORF">E3Q22_02356</name>
</gene>
<comment type="caution">
    <text evidence="1">The sequence shown here is derived from an EMBL/GenBank/DDBJ whole genome shotgun (WGS) entry which is preliminary data.</text>
</comment>